<proteinExistence type="predicted"/>
<name>A0A4Q1SJV8_9BACT</name>
<accession>A0A4Q1SJV8</accession>
<dbReference type="AlphaFoldDB" id="A0A4Q1SJV8"/>
<reference evidence="1 2" key="1">
    <citation type="journal article" date="2016" name="Int. J. Syst. Evol. Microbiol.">
        <title>Acidipila dinghuensis sp. nov., an acidobacterium isolated from forest soil.</title>
        <authorList>
            <person name="Jiang Y.W."/>
            <person name="Wang J."/>
            <person name="Chen M.H."/>
            <person name="Lv Y.Y."/>
            <person name="Qiu L.H."/>
        </authorList>
    </citation>
    <scope>NUCLEOTIDE SEQUENCE [LARGE SCALE GENOMIC DNA]</scope>
    <source>
        <strain evidence="1 2">DHOF10</strain>
    </source>
</reference>
<keyword evidence="2" id="KW-1185">Reference proteome</keyword>
<organism evidence="1 2">
    <name type="scientific">Silvibacterium dinghuense</name>
    <dbReference type="NCBI Taxonomy" id="1560006"/>
    <lineage>
        <taxon>Bacteria</taxon>
        <taxon>Pseudomonadati</taxon>
        <taxon>Acidobacteriota</taxon>
        <taxon>Terriglobia</taxon>
        <taxon>Terriglobales</taxon>
        <taxon>Acidobacteriaceae</taxon>
        <taxon>Silvibacterium</taxon>
    </lineage>
</organism>
<dbReference type="RefSeq" id="WP_129207349.1">
    <property type="nucleotide sequence ID" value="NZ_BMGU01000001.1"/>
</dbReference>
<dbReference type="EMBL" id="SDMK01000001">
    <property type="protein sequence ID" value="RXS97570.1"/>
    <property type="molecule type" value="Genomic_DNA"/>
</dbReference>
<comment type="caution">
    <text evidence="1">The sequence shown here is derived from an EMBL/GenBank/DDBJ whole genome shotgun (WGS) entry which is preliminary data.</text>
</comment>
<sequence length="76" mass="8293">MKNIQLPDDIYQQVAALADADNVSVDRMAASLVLDGVHYWLRLKARAARGSAADFKDILSAVPPSEPDARDRLNEG</sequence>
<evidence type="ECO:0008006" key="3">
    <source>
        <dbReference type="Google" id="ProtNLM"/>
    </source>
</evidence>
<dbReference type="Proteomes" id="UP000290253">
    <property type="component" value="Unassembled WGS sequence"/>
</dbReference>
<gene>
    <name evidence="1" type="ORF">ESZ00_06705</name>
</gene>
<protein>
    <recommendedName>
        <fullName evidence="3">CopG family transcriptional regulator</fullName>
    </recommendedName>
</protein>
<evidence type="ECO:0000313" key="1">
    <source>
        <dbReference type="EMBL" id="RXS97570.1"/>
    </source>
</evidence>
<evidence type="ECO:0000313" key="2">
    <source>
        <dbReference type="Proteomes" id="UP000290253"/>
    </source>
</evidence>
<dbReference type="OrthoDB" id="122876at2"/>